<feature type="region of interest" description="Disordered" evidence="1">
    <location>
        <begin position="752"/>
        <end position="781"/>
    </location>
</feature>
<dbReference type="Gene3D" id="2.130.10.10">
    <property type="entry name" value="YVTN repeat-like/Quinoprotein amine dehydrogenase"/>
    <property type="match status" value="2"/>
</dbReference>
<dbReference type="PANTHER" id="PTHR19871">
    <property type="entry name" value="BETA TRANSDUCIN-RELATED PROTEIN"/>
    <property type="match status" value="1"/>
</dbReference>
<dbReference type="Pfam" id="PF00400">
    <property type="entry name" value="WD40"/>
    <property type="match status" value="1"/>
</dbReference>
<reference evidence="2" key="2">
    <citation type="submission" date="2020-05" db="UniProtKB">
        <authorList>
            <consortium name="EnsemblMetazoa"/>
        </authorList>
    </citation>
    <scope>IDENTIFICATION</scope>
    <source>
        <strain evidence="2">maculatus3</strain>
    </source>
</reference>
<protein>
    <submittedName>
        <fullName evidence="2">WD_REPEATS_REGION domain-containing protein</fullName>
    </submittedName>
</protein>
<evidence type="ECO:0000313" key="3">
    <source>
        <dbReference type="Proteomes" id="UP000075901"/>
    </source>
</evidence>
<dbReference type="SUPFAM" id="SSF50998">
    <property type="entry name" value="Quinoprotein alcohol dehydrogenase-like"/>
    <property type="match status" value="1"/>
</dbReference>
<dbReference type="VEuPathDB" id="VectorBase:AMAM008318"/>
<evidence type="ECO:0000313" key="2">
    <source>
        <dbReference type="EnsemblMetazoa" id="AMAM008318-PA"/>
    </source>
</evidence>
<accession>A0A182SK17</accession>
<reference evidence="3" key="1">
    <citation type="submission" date="2013-09" db="EMBL/GenBank/DDBJ databases">
        <title>The Genome Sequence of Anopheles maculatus species B.</title>
        <authorList>
            <consortium name="The Broad Institute Genomics Platform"/>
            <person name="Neafsey D.E."/>
            <person name="Besansky N."/>
            <person name="Howell P."/>
            <person name="Walton C."/>
            <person name="Young S.K."/>
            <person name="Zeng Q."/>
            <person name="Gargeya S."/>
            <person name="Fitzgerald M."/>
            <person name="Haas B."/>
            <person name="Abouelleil A."/>
            <person name="Allen A.W."/>
            <person name="Alvarado L."/>
            <person name="Arachchi H.M."/>
            <person name="Berlin A.M."/>
            <person name="Chapman S.B."/>
            <person name="Gainer-Dewar J."/>
            <person name="Goldberg J."/>
            <person name="Griggs A."/>
            <person name="Gujja S."/>
            <person name="Hansen M."/>
            <person name="Howarth C."/>
            <person name="Imamovic A."/>
            <person name="Ireland A."/>
            <person name="Larimer J."/>
            <person name="McCowan C."/>
            <person name="Murphy C."/>
            <person name="Pearson M."/>
            <person name="Poon T.W."/>
            <person name="Priest M."/>
            <person name="Roberts A."/>
            <person name="Saif S."/>
            <person name="Shea T."/>
            <person name="Sisk P."/>
            <person name="Sykes S."/>
            <person name="Wortman J."/>
            <person name="Nusbaum C."/>
            <person name="Birren B."/>
        </authorList>
    </citation>
    <scope>NUCLEOTIDE SEQUENCE [LARGE SCALE GENOMIC DNA]</scope>
    <source>
        <strain evidence="3">maculatus3</strain>
    </source>
</reference>
<feature type="compositionally biased region" description="Basic and acidic residues" evidence="1">
    <location>
        <begin position="770"/>
        <end position="781"/>
    </location>
</feature>
<organism evidence="2 3">
    <name type="scientific">Anopheles maculatus</name>
    <dbReference type="NCBI Taxonomy" id="74869"/>
    <lineage>
        <taxon>Eukaryota</taxon>
        <taxon>Metazoa</taxon>
        <taxon>Ecdysozoa</taxon>
        <taxon>Arthropoda</taxon>
        <taxon>Hexapoda</taxon>
        <taxon>Insecta</taxon>
        <taxon>Pterygota</taxon>
        <taxon>Neoptera</taxon>
        <taxon>Endopterygota</taxon>
        <taxon>Diptera</taxon>
        <taxon>Nematocera</taxon>
        <taxon>Culicoidea</taxon>
        <taxon>Culicidae</taxon>
        <taxon>Anophelinae</taxon>
        <taxon>Anopheles</taxon>
        <taxon>Anopheles maculatus group</taxon>
    </lineage>
</organism>
<evidence type="ECO:0000256" key="1">
    <source>
        <dbReference type="SAM" id="MobiDB-lite"/>
    </source>
</evidence>
<dbReference type="InterPro" id="IPR011047">
    <property type="entry name" value="Quinoprotein_ADH-like_sf"/>
</dbReference>
<keyword evidence="3" id="KW-1185">Reference proteome</keyword>
<dbReference type="InterPro" id="IPR001680">
    <property type="entry name" value="WD40_rpt"/>
</dbReference>
<dbReference type="InterPro" id="IPR052752">
    <property type="entry name" value="NACHT-WD_repeat"/>
</dbReference>
<dbReference type="InterPro" id="IPR015943">
    <property type="entry name" value="WD40/YVTN_repeat-like_dom_sf"/>
</dbReference>
<proteinExistence type="predicted"/>
<dbReference type="SMART" id="SM00320">
    <property type="entry name" value="WD40"/>
    <property type="match status" value="3"/>
</dbReference>
<dbReference type="EnsemblMetazoa" id="AMAM008318-RA">
    <property type="protein sequence ID" value="AMAM008318-PA"/>
    <property type="gene ID" value="AMAM008318"/>
</dbReference>
<dbReference type="AlphaFoldDB" id="A0A182SK17"/>
<dbReference type="PANTHER" id="PTHR19871:SF37">
    <property type="entry name" value="GH25853P"/>
    <property type="match status" value="1"/>
</dbReference>
<dbReference type="Proteomes" id="UP000075901">
    <property type="component" value="Unassembled WGS sequence"/>
</dbReference>
<sequence>AGVLKSLLESSKQQITILIDSIDSLRDVEDLDWLPVTLLDNVKLVLTVSSAGTGQDLANAESVVLQRLRERIGDDSCFLYLTPFTQEQWEDVLCFGGGDIYAANGALQLPECWKKSGEKISIQAKILWWLGWLGITNLSDTSVSHISERVFEILEEKFTAAIVRLIVSLLLASREGLLETEIITLIRNSNLVTGSTTKLWTHFCWKMGPLFLHNKNIIVVDRTLRQVAEKRYEADIKQAHRILYDYYELQPNAFLDKKGKERCFNYRKFVELPYHKYQLDAMATGSAFSNSPYLTDLAWLQDKLIATGCVHILNDICLVDGAASAGTHVALLKSFIESHFKALNYDGHQLYSLLRPVLVAERQRTGSPYSNSVIVQQWLEAIDSSTVPFLERLMLDEVAAESEKAAADKLPNAGFDLMMNLSIEGYFVISLSTEREEICVWDVAKCRKVRTLTGVPQPSAICPVGDYGVAVLCRREIRIIDLNEGRFKVTLKGVMNQKMPYFGLHDPSHLVCLSRNRMYVNLMNIESGDCVTTFKAGEDRFLNSLLVSGDGRILVCGDETQKPFPLLVWHLSQKKLLYDLRIPHHDFITSLSAITHEGSYVCVVAKELAEPSPNFIVVYDLQSGTLFKKWKPSCNTVSLAISQTNTCVIAGLEDARILIWDLVTGNCRSTLVGHSAPVTLLKIDPTGKILLSSDKEGRDLSIRLWQLDSGNLLAVYTPDERITTCEILSGGSYLALALENRHNLITLKLRSGKDGPAAEDDRSSVVYGNTEHDGKQFDLKQ</sequence>
<name>A0A182SK17_9DIPT</name>